<dbReference type="Proteomes" id="UP000010367">
    <property type="component" value="Chromosome"/>
</dbReference>
<sequence>MSIVVNLAPEVEARLRERAAQQGRDVALVAAELLAGVLEWEAEDTAEAIAGIQRGLDDFEAGRFRSFDEFADEQRRKYYNL</sequence>
<dbReference type="eggNOG" id="COG3905">
    <property type="taxonomic scope" value="Bacteria"/>
</dbReference>
<dbReference type="HOGENOM" id="CLU_2525415_0_0_3"/>
<gene>
    <name evidence="1" type="ORF">Oscil6304_4766</name>
</gene>
<dbReference type="RefSeq" id="WP_015150895.1">
    <property type="nucleotide sequence ID" value="NC_019693.1"/>
</dbReference>
<accession>K9TN73</accession>
<keyword evidence="2" id="KW-1185">Reference proteome</keyword>
<evidence type="ECO:0000313" key="2">
    <source>
        <dbReference type="Proteomes" id="UP000010367"/>
    </source>
</evidence>
<dbReference type="STRING" id="56110.Oscil6304_4766"/>
<dbReference type="InParanoid" id="K9TN73"/>
<name>K9TN73_9CYAN</name>
<dbReference type="PATRIC" id="fig|56110.3.peg.5805"/>
<organism evidence="1 2">
    <name type="scientific">Oscillatoria acuminata PCC 6304</name>
    <dbReference type="NCBI Taxonomy" id="56110"/>
    <lineage>
        <taxon>Bacteria</taxon>
        <taxon>Bacillati</taxon>
        <taxon>Cyanobacteriota</taxon>
        <taxon>Cyanophyceae</taxon>
        <taxon>Oscillatoriophycideae</taxon>
        <taxon>Oscillatoriales</taxon>
        <taxon>Oscillatoriaceae</taxon>
        <taxon>Oscillatoria</taxon>
    </lineage>
</organism>
<dbReference type="OrthoDB" id="466929at2"/>
<protein>
    <submittedName>
        <fullName evidence="1">Uncharacterized protein</fullName>
    </submittedName>
</protein>
<evidence type="ECO:0000313" key="1">
    <source>
        <dbReference type="EMBL" id="AFY84277.1"/>
    </source>
</evidence>
<reference evidence="1 2" key="1">
    <citation type="submission" date="2012-06" db="EMBL/GenBank/DDBJ databases">
        <title>Finished chromosome of genome of Oscillatoria acuminata PCC 6304.</title>
        <authorList>
            <consortium name="US DOE Joint Genome Institute"/>
            <person name="Gugger M."/>
            <person name="Coursin T."/>
            <person name="Rippka R."/>
            <person name="Tandeau De Marsac N."/>
            <person name="Huntemann M."/>
            <person name="Wei C.-L."/>
            <person name="Han J."/>
            <person name="Detter J.C."/>
            <person name="Han C."/>
            <person name="Tapia R."/>
            <person name="Davenport K."/>
            <person name="Daligault H."/>
            <person name="Erkkila T."/>
            <person name="Gu W."/>
            <person name="Munk A.C.C."/>
            <person name="Teshima H."/>
            <person name="Xu Y."/>
            <person name="Chain P."/>
            <person name="Chen A."/>
            <person name="Krypides N."/>
            <person name="Mavromatis K."/>
            <person name="Markowitz V."/>
            <person name="Szeto E."/>
            <person name="Ivanova N."/>
            <person name="Mikhailova N."/>
            <person name="Ovchinnikova G."/>
            <person name="Pagani I."/>
            <person name="Pati A."/>
            <person name="Goodwin L."/>
            <person name="Peters L."/>
            <person name="Pitluck S."/>
            <person name="Woyke T."/>
            <person name="Kerfeld C."/>
        </authorList>
    </citation>
    <scope>NUCLEOTIDE SEQUENCE [LARGE SCALE GENOMIC DNA]</scope>
    <source>
        <strain evidence="1 2">PCC 6304</strain>
    </source>
</reference>
<dbReference type="AlphaFoldDB" id="K9TN73"/>
<dbReference type="KEGG" id="oac:Oscil6304_4766"/>
<dbReference type="EMBL" id="CP003607">
    <property type="protein sequence ID" value="AFY84277.1"/>
    <property type="molecule type" value="Genomic_DNA"/>
</dbReference>
<proteinExistence type="predicted"/>